<dbReference type="Proteomes" id="UP000298213">
    <property type="component" value="Unassembled WGS sequence"/>
</dbReference>
<dbReference type="NCBIfam" id="TIGR04360">
    <property type="entry name" value="other_trbK"/>
    <property type="match status" value="1"/>
</dbReference>
<keyword evidence="2" id="KW-1185">Reference proteome</keyword>
<dbReference type="InterPro" id="IPR027587">
    <property type="entry name" value="TrbK"/>
</dbReference>
<evidence type="ECO:0000313" key="2">
    <source>
        <dbReference type="Proteomes" id="UP000298213"/>
    </source>
</evidence>
<reference evidence="1 2" key="1">
    <citation type="submission" date="2019-03" db="EMBL/GenBank/DDBJ databases">
        <title>Genome sequence of Sphingomonas sp. 17J27-24.</title>
        <authorList>
            <person name="Kim M."/>
            <person name="Maeng S."/>
            <person name="Sathiyaraj S."/>
        </authorList>
    </citation>
    <scope>NUCLEOTIDE SEQUENCE [LARGE SCALE GENOMIC DNA]</scope>
    <source>
        <strain evidence="1 2">17J27-24</strain>
    </source>
</reference>
<evidence type="ECO:0000313" key="1">
    <source>
        <dbReference type="EMBL" id="TFI58281.1"/>
    </source>
</evidence>
<comment type="caution">
    <text evidence="1">The sequence shown here is derived from an EMBL/GenBank/DDBJ whole genome shotgun (WGS) entry which is preliminary data.</text>
</comment>
<sequence>MSRNLKIAGVAALAGMMLTVGIVSALRPETTAAPVAASPTAPADPALADIERCRTVTMPDSGCEAAWEAKRRHFFGRDNRP</sequence>
<dbReference type="Pfam" id="PF20084">
    <property type="entry name" value="TrbK"/>
    <property type="match status" value="1"/>
</dbReference>
<evidence type="ECO:0008006" key="3">
    <source>
        <dbReference type="Google" id="ProtNLM"/>
    </source>
</evidence>
<accession>A0A4Y8ZQI2</accession>
<dbReference type="OrthoDB" id="9815800at2"/>
<dbReference type="EMBL" id="SPDV01000018">
    <property type="protein sequence ID" value="TFI58281.1"/>
    <property type="molecule type" value="Genomic_DNA"/>
</dbReference>
<proteinExistence type="predicted"/>
<protein>
    <recommendedName>
        <fullName evidence="3">Conjugal transfer protein TrbK</fullName>
    </recommendedName>
</protein>
<dbReference type="RefSeq" id="WP_135086630.1">
    <property type="nucleotide sequence ID" value="NZ_SPDV01000018.1"/>
</dbReference>
<gene>
    <name evidence="1" type="ORF">E2493_10865</name>
</gene>
<organism evidence="1 2">
    <name type="scientific">Sphingomonas parva</name>
    <dbReference type="NCBI Taxonomy" id="2555898"/>
    <lineage>
        <taxon>Bacteria</taxon>
        <taxon>Pseudomonadati</taxon>
        <taxon>Pseudomonadota</taxon>
        <taxon>Alphaproteobacteria</taxon>
        <taxon>Sphingomonadales</taxon>
        <taxon>Sphingomonadaceae</taxon>
        <taxon>Sphingomonas</taxon>
    </lineage>
</organism>
<dbReference type="AlphaFoldDB" id="A0A4Y8ZQI2"/>
<name>A0A4Y8ZQI2_9SPHN</name>